<dbReference type="Pfam" id="PF12678">
    <property type="entry name" value="zf-rbx1"/>
    <property type="match status" value="1"/>
</dbReference>
<dbReference type="CDD" id="cd16485">
    <property type="entry name" value="mRING-H2-C3H2C2D_RBX1"/>
    <property type="match status" value="1"/>
</dbReference>
<dbReference type="GO" id="GO:0008270">
    <property type="term" value="F:zinc ion binding"/>
    <property type="evidence" value="ECO:0007669"/>
    <property type="project" value="UniProtKB-KW"/>
</dbReference>
<keyword evidence="12" id="KW-0472">Membrane</keyword>
<evidence type="ECO:0000259" key="13">
    <source>
        <dbReference type="PROSITE" id="PS50089"/>
    </source>
</evidence>
<comment type="pathway">
    <text evidence="3">Protein modification; protein ubiquitination.</text>
</comment>
<feature type="domain" description="RING-type" evidence="13">
    <location>
        <begin position="48"/>
        <end position="93"/>
    </location>
</feature>
<dbReference type="FunFam" id="3.30.40.10:FF:000010">
    <property type="entry name" value="E3 ubiquitin-protein ligase RBX1"/>
    <property type="match status" value="1"/>
</dbReference>
<evidence type="ECO:0000256" key="7">
    <source>
        <dbReference type="ARBA" id="ARBA00022771"/>
    </source>
</evidence>
<evidence type="ECO:0000256" key="4">
    <source>
        <dbReference type="ARBA" id="ARBA00009273"/>
    </source>
</evidence>
<dbReference type="GO" id="GO:0031462">
    <property type="term" value="C:Cul2-RING ubiquitin ligase complex"/>
    <property type="evidence" value="ECO:0007669"/>
    <property type="project" value="UniProtKB-ARBA"/>
</dbReference>
<evidence type="ECO:0000256" key="3">
    <source>
        <dbReference type="ARBA" id="ARBA00004906"/>
    </source>
</evidence>
<dbReference type="InterPro" id="IPR051031">
    <property type="entry name" value="RING-box_E3_Ubiquitin_Ligase"/>
</dbReference>
<keyword evidence="6" id="KW-0479">Metal-binding</keyword>
<protein>
    <recommendedName>
        <fullName evidence="13">RING-type domain-containing protein</fullName>
    </recommendedName>
</protein>
<dbReference type="InterPro" id="IPR001841">
    <property type="entry name" value="Znf_RING"/>
</dbReference>
<proteinExistence type="inferred from homology"/>
<evidence type="ECO:0000256" key="12">
    <source>
        <dbReference type="SAM" id="Phobius"/>
    </source>
</evidence>
<dbReference type="AlphaFoldDB" id="A0AA39HJP8"/>
<comment type="caution">
    <text evidence="14">The sequence shown here is derived from an EMBL/GenBank/DDBJ whole genome shotgun (WGS) entry which is preliminary data.</text>
</comment>
<keyword evidence="8" id="KW-0833">Ubl conjugation pathway</keyword>
<keyword evidence="9" id="KW-0862">Zinc</keyword>
<dbReference type="Gene3D" id="3.30.40.10">
    <property type="entry name" value="Zinc/RING finger domain, C3HC4 (zinc finger)"/>
    <property type="match status" value="1"/>
</dbReference>
<sequence>MSSMDVDQVEQKEKKRFEVKKWNAVALWAWDIVVDTCAICRNHIMDLCIECQANQASATSEECNVAWGACNHAFHFHCISRWLKTRQVCPLDNREWEFQKFDCSLTYGSAATTQSVVQYSSASVSSLSATVIFPNTECYSNISFLSICELKGRFVCRKQILFLAPMTLSASSQDRNSVQITLNKDVYTTEWSVKEDDSLSLNALLFSVRVSSARCASCSVLITTGSDQFKLEERSKFQNGALSKPRDAVSFFSSSFWFVAFLLLAVCVIIFLILTGVYIHVTSTKMKAGDQKSELFDDKDALPKGTQNALELSRIAHPPRDVDDRMLKFESFESANAEGNIDCTQNRERQEP</sequence>
<dbReference type="GO" id="GO:0005737">
    <property type="term" value="C:cytoplasm"/>
    <property type="evidence" value="ECO:0007669"/>
    <property type="project" value="UniProtKB-SubCell"/>
</dbReference>
<dbReference type="PROSITE" id="PS50089">
    <property type="entry name" value="ZF_RING_2"/>
    <property type="match status" value="1"/>
</dbReference>
<evidence type="ECO:0000256" key="5">
    <source>
        <dbReference type="ARBA" id="ARBA00022490"/>
    </source>
</evidence>
<keyword evidence="5" id="KW-0963">Cytoplasm</keyword>
<evidence type="ECO:0000256" key="9">
    <source>
        <dbReference type="ARBA" id="ARBA00022833"/>
    </source>
</evidence>
<dbReference type="GO" id="GO:0005634">
    <property type="term" value="C:nucleus"/>
    <property type="evidence" value="ECO:0007669"/>
    <property type="project" value="UniProtKB-SubCell"/>
</dbReference>
<dbReference type="EMBL" id="JAUCMV010000004">
    <property type="protein sequence ID" value="KAK0406018.1"/>
    <property type="molecule type" value="Genomic_DNA"/>
</dbReference>
<feature type="transmembrane region" description="Helical" evidence="12">
    <location>
        <begin position="256"/>
        <end position="279"/>
    </location>
</feature>
<accession>A0AA39HJP8</accession>
<keyword evidence="15" id="KW-1185">Reference proteome</keyword>
<evidence type="ECO:0000313" key="14">
    <source>
        <dbReference type="EMBL" id="KAK0406018.1"/>
    </source>
</evidence>
<dbReference type="PANTHER" id="PTHR11210">
    <property type="entry name" value="RING BOX"/>
    <property type="match status" value="1"/>
</dbReference>
<name>A0AA39HJP8_9BILA</name>
<evidence type="ECO:0000256" key="2">
    <source>
        <dbReference type="ARBA" id="ARBA00004496"/>
    </source>
</evidence>
<evidence type="ECO:0000256" key="11">
    <source>
        <dbReference type="PROSITE-ProRule" id="PRU00175"/>
    </source>
</evidence>
<dbReference type="Proteomes" id="UP001175271">
    <property type="component" value="Unassembled WGS sequence"/>
</dbReference>
<comment type="similarity">
    <text evidence="4">Belongs to the RING-box family.</text>
</comment>
<comment type="subcellular location">
    <subcellularLocation>
        <location evidence="2">Cytoplasm</location>
    </subcellularLocation>
    <subcellularLocation>
        <location evidence="1">Nucleus</location>
    </subcellularLocation>
</comment>
<dbReference type="InterPro" id="IPR024766">
    <property type="entry name" value="Znf_RING_H2"/>
</dbReference>
<dbReference type="InterPro" id="IPR013083">
    <property type="entry name" value="Znf_RING/FYVE/PHD"/>
</dbReference>
<evidence type="ECO:0000256" key="6">
    <source>
        <dbReference type="ARBA" id="ARBA00022723"/>
    </source>
</evidence>
<evidence type="ECO:0000256" key="8">
    <source>
        <dbReference type="ARBA" id="ARBA00022786"/>
    </source>
</evidence>
<keyword evidence="10" id="KW-0539">Nucleus</keyword>
<dbReference type="SUPFAM" id="SSF57850">
    <property type="entry name" value="RING/U-box"/>
    <property type="match status" value="1"/>
</dbReference>
<evidence type="ECO:0000256" key="10">
    <source>
        <dbReference type="ARBA" id="ARBA00023242"/>
    </source>
</evidence>
<evidence type="ECO:0000256" key="1">
    <source>
        <dbReference type="ARBA" id="ARBA00004123"/>
    </source>
</evidence>
<reference evidence="14" key="1">
    <citation type="submission" date="2023-06" db="EMBL/GenBank/DDBJ databases">
        <title>Genomic analysis of the entomopathogenic nematode Steinernema hermaphroditum.</title>
        <authorList>
            <person name="Schwarz E.M."/>
            <person name="Heppert J.K."/>
            <person name="Baniya A."/>
            <person name="Schwartz H.T."/>
            <person name="Tan C.-H."/>
            <person name="Antoshechkin I."/>
            <person name="Sternberg P.W."/>
            <person name="Goodrich-Blair H."/>
            <person name="Dillman A.R."/>
        </authorList>
    </citation>
    <scope>NUCLEOTIDE SEQUENCE</scope>
    <source>
        <strain evidence="14">PS9179</strain>
        <tissue evidence="14">Whole animal</tissue>
    </source>
</reference>
<keyword evidence="7 11" id="KW-0863">Zinc-finger</keyword>
<evidence type="ECO:0000313" key="15">
    <source>
        <dbReference type="Proteomes" id="UP001175271"/>
    </source>
</evidence>
<keyword evidence="12" id="KW-0812">Transmembrane</keyword>
<keyword evidence="12" id="KW-1133">Transmembrane helix</keyword>
<organism evidence="14 15">
    <name type="scientific">Steinernema hermaphroditum</name>
    <dbReference type="NCBI Taxonomy" id="289476"/>
    <lineage>
        <taxon>Eukaryota</taxon>
        <taxon>Metazoa</taxon>
        <taxon>Ecdysozoa</taxon>
        <taxon>Nematoda</taxon>
        <taxon>Chromadorea</taxon>
        <taxon>Rhabditida</taxon>
        <taxon>Tylenchina</taxon>
        <taxon>Panagrolaimomorpha</taxon>
        <taxon>Strongyloidoidea</taxon>
        <taxon>Steinernematidae</taxon>
        <taxon>Steinernema</taxon>
    </lineage>
</organism>
<gene>
    <name evidence="14" type="ORF">QR680_018319</name>
</gene>